<reference evidence="4" key="1">
    <citation type="journal article" date="2011" name="Science">
        <title>The plant cell wall-decomposing machinery underlies the functional diversity of forest fungi.</title>
        <authorList>
            <person name="Eastwood D.C."/>
            <person name="Floudas D."/>
            <person name="Binder M."/>
            <person name="Majcherczyk A."/>
            <person name="Schneider P."/>
            <person name="Aerts A."/>
            <person name="Asiegbu F.O."/>
            <person name="Baker S.E."/>
            <person name="Barry K."/>
            <person name="Bendiksby M."/>
            <person name="Blumentritt M."/>
            <person name="Coutinho P.M."/>
            <person name="Cullen D."/>
            <person name="de Vries R.P."/>
            <person name="Gathman A."/>
            <person name="Goodell B."/>
            <person name="Henrissat B."/>
            <person name="Ihrmark K."/>
            <person name="Kauserud H."/>
            <person name="Kohler A."/>
            <person name="LaButti K."/>
            <person name="Lapidus A."/>
            <person name="Lavin J.L."/>
            <person name="Lee Y.-H."/>
            <person name="Lindquist E."/>
            <person name="Lilly W."/>
            <person name="Lucas S."/>
            <person name="Morin E."/>
            <person name="Murat C."/>
            <person name="Oguiza J.A."/>
            <person name="Park J."/>
            <person name="Pisabarro A.G."/>
            <person name="Riley R."/>
            <person name="Rosling A."/>
            <person name="Salamov A."/>
            <person name="Schmidt O."/>
            <person name="Schmutz J."/>
            <person name="Skrede I."/>
            <person name="Stenlid J."/>
            <person name="Wiebenga A."/>
            <person name="Xie X."/>
            <person name="Kuees U."/>
            <person name="Hibbett D.S."/>
            <person name="Hoffmeister D."/>
            <person name="Hoegberg N."/>
            <person name="Martin F."/>
            <person name="Grigoriev I.V."/>
            <person name="Watkinson S.C."/>
        </authorList>
    </citation>
    <scope>NUCLEOTIDE SEQUENCE [LARGE SCALE GENOMIC DNA]</scope>
    <source>
        <strain evidence="4">strain S7.3</strain>
    </source>
</reference>
<feature type="domain" description="DUF6533" evidence="2">
    <location>
        <begin position="16"/>
        <end position="61"/>
    </location>
</feature>
<dbReference type="InParanoid" id="F8PN69"/>
<evidence type="ECO:0000256" key="1">
    <source>
        <dbReference type="SAM" id="Phobius"/>
    </source>
</evidence>
<name>F8PN69_SERL3</name>
<organism evidence="4">
    <name type="scientific">Serpula lacrymans var. lacrymans (strain S7.3)</name>
    <name type="common">Dry rot fungus</name>
    <dbReference type="NCBI Taxonomy" id="936435"/>
    <lineage>
        <taxon>Eukaryota</taxon>
        <taxon>Fungi</taxon>
        <taxon>Dikarya</taxon>
        <taxon>Basidiomycota</taxon>
        <taxon>Agaricomycotina</taxon>
        <taxon>Agaricomycetes</taxon>
        <taxon>Agaricomycetidae</taxon>
        <taxon>Boletales</taxon>
        <taxon>Coniophorineae</taxon>
        <taxon>Serpulaceae</taxon>
        <taxon>Serpula</taxon>
    </lineage>
</organism>
<dbReference type="OMA" id="YFMHISA"/>
<keyword evidence="1" id="KW-0472">Membrane</keyword>
<evidence type="ECO:0000313" key="4">
    <source>
        <dbReference type="Proteomes" id="UP000008063"/>
    </source>
</evidence>
<dbReference type="InterPro" id="IPR045340">
    <property type="entry name" value="DUF6533"/>
</dbReference>
<feature type="non-terminal residue" evidence="3">
    <location>
        <position position="105"/>
    </location>
</feature>
<dbReference type="AlphaFoldDB" id="F8PN69"/>
<dbReference type="Pfam" id="PF20151">
    <property type="entry name" value="DUF6533"/>
    <property type="match status" value="1"/>
</dbReference>
<feature type="transmembrane region" description="Helical" evidence="1">
    <location>
        <begin position="81"/>
        <end position="102"/>
    </location>
</feature>
<dbReference type="OrthoDB" id="2679523at2759"/>
<protein>
    <recommendedName>
        <fullName evidence="2">DUF6533 domain-containing protein</fullName>
    </recommendedName>
</protein>
<sequence length="105" mass="11868">METYTASATHLLIDNYFRVSVTAIFAFEYLSNFDDEIELGWRSRWGAGKVLLLLARYIPFVMLPTSLYACSYSDINPSTCLSLFYFVIILNTAIILTSECILSAS</sequence>
<keyword evidence="1" id="KW-0812">Transmembrane</keyword>
<keyword evidence="4" id="KW-1185">Reference proteome</keyword>
<feature type="transmembrane region" description="Helical" evidence="1">
    <location>
        <begin position="50"/>
        <end position="69"/>
    </location>
</feature>
<evidence type="ECO:0000259" key="2">
    <source>
        <dbReference type="Pfam" id="PF20151"/>
    </source>
</evidence>
<gene>
    <name evidence="3" type="ORF">SERLA73DRAFT_176569</name>
</gene>
<evidence type="ECO:0000313" key="3">
    <source>
        <dbReference type="EMBL" id="EGO03051.1"/>
    </source>
</evidence>
<proteinExistence type="predicted"/>
<dbReference type="HOGENOM" id="CLU_2243071_0_0_1"/>
<dbReference type="EMBL" id="GL945476">
    <property type="protein sequence ID" value="EGO03051.1"/>
    <property type="molecule type" value="Genomic_DNA"/>
</dbReference>
<dbReference type="Proteomes" id="UP000008063">
    <property type="component" value="Unassembled WGS sequence"/>
</dbReference>
<accession>F8PN69</accession>
<keyword evidence="1" id="KW-1133">Transmembrane helix</keyword>